<dbReference type="Proteomes" id="UP000494256">
    <property type="component" value="Unassembled WGS sequence"/>
</dbReference>
<keyword evidence="2" id="KW-0732">Signal</keyword>
<keyword evidence="5" id="KW-1185">Reference proteome</keyword>
<dbReference type="EMBL" id="CADEBC010000477">
    <property type="protein sequence ID" value="CAB3232350.1"/>
    <property type="molecule type" value="Genomic_DNA"/>
</dbReference>
<evidence type="ECO:0000313" key="3">
    <source>
        <dbReference type="EMBL" id="CAB3229258.1"/>
    </source>
</evidence>
<evidence type="ECO:0000256" key="2">
    <source>
        <dbReference type="SAM" id="SignalP"/>
    </source>
</evidence>
<sequence length="314" mass="35408">MFIILVTILTTSAARTTHNFVNIESNSRHNSDSPVLDLSFKFENGNGDQLVSTNSYPKEHELKASDVVFPGHGSNIHRRVDSNHSYQYRYENSNGHWNRTTVTEATQLSDRFEDNVKEENVFDFFKEKSTQKPGTVVKVNEYGQYNRPQNDSKNISKQLQDLNVKQQDSASNYTESNNTTINPNSTNLNTPRKLNLYPTIIYQNNSSVDQSSINPYQNSVKNIKNINTDNRTKTNTTESYNGTMFPNINLDIGGTYGAKTAQDNEVKGGDDGDRWIWSNVETTTLVPLDDRAAFAGNNCPAGTVRIRDRCIAED</sequence>
<name>A0A8S0ZG72_ARCPL</name>
<feature type="compositionally biased region" description="Low complexity" evidence="1">
    <location>
        <begin position="174"/>
        <end position="190"/>
    </location>
</feature>
<evidence type="ECO:0000313" key="4">
    <source>
        <dbReference type="EMBL" id="CAB3232350.1"/>
    </source>
</evidence>
<protein>
    <submittedName>
        <fullName evidence="4">Uncharacterized protein</fullName>
    </submittedName>
</protein>
<dbReference type="OrthoDB" id="7437848at2759"/>
<evidence type="ECO:0000256" key="1">
    <source>
        <dbReference type="SAM" id="MobiDB-lite"/>
    </source>
</evidence>
<dbReference type="AlphaFoldDB" id="A0A8S0ZG72"/>
<reference evidence="5 6" key="1">
    <citation type="submission" date="2020-04" db="EMBL/GenBank/DDBJ databases">
        <authorList>
            <person name="Wallbank WR R."/>
            <person name="Pardo Diaz C."/>
            <person name="Kozak K."/>
            <person name="Martin S."/>
            <person name="Jiggins C."/>
            <person name="Moest M."/>
            <person name="Warren A I."/>
            <person name="Byers J.R.P. K."/>
            <person name="Montejo-Kovacevich G."/>
            <person name="Yen C E."/>
        </authorList>
    </citation>
    <scope>NUCLEOTIDE SEQUENCE [LARGE SCALE GENOMIC DNA]</scope>
</reference>
<evidence type="ECO:0000313" key="5">
    <source>
        <dbReference type="Proteomes" id="UP000494106"/>
    </source>
</evidence>
<accession>A0A8S0ZG72</accession>
<proteinExistence type="predicted"/>
<gene>
    <name evidence="3" type="ORF">APLA_LOCUS3926</name>
    <name evidence="4" type="ORF">APLA_LOCUS4777</name>
</gene>
<comment type="caution">
    <text evidence="4">The sequence shown here is derived from an EMBL/GenBank/DDBJ whole genome shotgun (WGS) entry which is preliminary data.</text>
</comment>
<feature type="region of interest" description="Disordered" evidence="1">
    <location>
        <begin position="167"/>
        <end position="190"/>
    </location>
</feature>
<feature type="chain" id="PRO_5036272939" evidence="2">
    <location>
        <begin position="17"/>
        <end position="314"/>
    </location>
</feature>
<dbReference type="EMBL" id="CADEBD010000286">
    <property type="protein sequence ID" value="CAB3229258.1"/>
    <property type="molecule type" value="Genomic_DNA"/>
</dbReference>
<dbReference type="Proteomes" id="UP000494106">
    <property type="component" value="Unassembled WGS sequence"/>
</dbReference>
<evidence type="ECO:0000313" key="6">
    <source>
        <dbReference type="Proteomes" id="UP000494256"/>
    </source>
</evidence>
<feature type="signal peptide" evidence="2">
    <location>
        <begin position="1"/>
        <end position="16"/>
    </location>
</feature>
<organism evidence="4 5">
    <name type="scientific">Arctia plantaginis</name>
    <name type="common">Wood tiger moth</name>
    <name type="synonym">Phalaena plantaginis</name>
    <dbReference type="NCBI Taxonomy" id="874455"/>
    <lineage>
        <taxon>Eukaryota</taxon>
        <taxon>Metazoa</taxon>
        <taxon>Ecdysozoa</taxon>
        <taxon>Arthropoda</taxon>
        <taxon>Hexapoda</taxon>
        <taxon>Insecta</taxon>
        <taxon>Pterygota</taxon>
        <taxon>Neoptera</taxon>
        <taxon>Endopterygota</taxon>
        <taxon>Lepidoptera</taxon>
        <taxon>Glossata</taxon>
        <taxon>Ditrysia</taxon>
        <taxon>Noctuoidea</taxon>
        <taxon>Erebidae</taxon>
        <taxon>Arctiinae</taxon>
        <taxon>Arctia</taxon>
    </lineage>
</organism>